<comment type="caution">
    <text evidence="1">The sequence shown here is derived from an EMBL/GenBank/DDBJ whole genome shotgun (WGS) entry which is preliminary data.</text>
</comment>
<sequence>MTTKVLTVDALCDALTDMLREVNASLASEALASSCCGGTASLDQCSLLTNCSLQHTYRYQLNALSFSLPCCAVTRRIDHAQHIVLALRIPAWWQRIGRSPVYRQLHIDVRPDATALRFTPIQRSAMPHRGKQRTLLLSQNQKLILALSTDATKATRDEAPRATTKHAFHHRIAQWLRGKPASDAPDVR</sequence>
<dbReference type="AlphaFoldDB" id="A0A4V3HDT4"/>
<proteinExistence type="predicted"/>
<evidence type="ECO:0000313" key="2">
    <source>
        <dbReference type="Proteomes" id="UP000295509"/>
    </source>
</evidence>
<dbReference type="RefSeq" id="WP_134195570.1">
    <property type="nucleotide sequence ID" value="NZ_JBHLUW010000032.1"/>
</dbReference>
<protein>
    <submittedName>
        <fullName evidence="1">Uncharacterized protein</fullName>
    </submittedName>
</protein>
<dbReference type="EMBL" id="SORE01000022">
    <property type="protein sequence ID" value="TDY42204.1"/>
    <property type="molecule type" value="Genomic_DNA"/>
</dbReference>
<reference evidence="1 2" key="1">
    <citation type="submission" date="2019-03" db="EMBL/GenBank/DDBJ databases">
        <title>Genomic Encyclopedia of Type Strains, Phase III (KMG-III): the genomes of soil and plant-associated and newly described type strains.</title>
        <authorList>
            <person name="Whitman W."/>
        </authorList>
    </citation>
    <scope>NUCLEOTIDE SEQUENCE [LARGE SCALE GENOMIC DNA]</scope>
    <source>
        <strain evidence="1 2">LMG 29544</strain>
    </source>
</reference>
<name>A0A4V3HDT4_9BURK</name>
<dbReference type="Proteomes" id="UP000295509">
    <property type="component" value="Unassembled WGS sequence"/>
</dbReference>
<dbReference type="OrthoDB" id="8779708at2"/>
<organism evidence="1 2">
    <name type="scientific">Paraburkholderia rhizosphaerae</name>
    <dbReference type="NCBI Taxonomy" id="480658"/>
    <lineage>
        <taxon>Bacteria</taxon>
        <taxon>Pseudomonadati</taxon>
        <taxon>Pseudomonadota</taxon>
        <taxon>Betaproteobacteria</taxon>
        <taxon>Burkholderiales</taxon>
        <taxon>Burkholderiaceae</taxon>
        <taxon>Paraburkholderia</taxon>
    </lineage>
</organism>
<accession>A0A4V3HDT4</accession>
<evidence type="ECO:0000313" key="1">
    <source>
        <dbReference type="EMBL" id="TDY42204.1"/>
    </source>
</evidence>
<gene>
    <name evidence="1" type="ORF">BX592_12213</name>
</gene>
<keyword evidence="2" id="KW-1185">Reference proteome</keyword>